<feature type="compositionally biased region" description="Low complexity" evidence="1">
    <location>
        <begin position="64"/>
        <end position="77"/>
    </location>
</feature>
<feature type="compositionally biased region" description="Basic and acidic residues" evidence="1">
    <location>
        <begin position="82"/>
        <end position="100"/>
    </location>
</feature>
<feature type="domain" description="Phasin" evidence="2">
    <location>
        <begin position="191"/>
        <end position="258"/>
    </location>
</feature>
<dbReference type="InterPro" id="IPR018968">
    <property type="entry name" value="Phasin"/>
</dbReference>
<dbReference type="RefSeq" id="WP_238241531.1">
    <property type="nucleotide sequence ID" value="NZ_BPQQ01000104.1"/>
</dbReference>
<dbReference type="Pfam" id="PF09361">
    <property type="entry name" value="Phasin_2"/>
    <property type="match status" value="1"/>
</dbReference>
<dbReference type="Proteomes" id="UP001055153">
    <property type="component" value="Unassembled WGS sequence"/>
</dbReference>
<reference evidence="3" key="2">
    <citation type="submission" date="2021-08" db="EMBL/GenBank/DDBJ databases">
        <authorList>
            <person name="Tani A."/>
            <person name="Ola A."/>
            <person name="Ogura Y."/>
            <person name="Katsura K."/>
            <person name="Hayashi T."/>
        </authorList>
    </citation>
    <scope>NUCLEOTIDE SEQUENCE</scope>
    <source>
        <strain evidence="3">DSM 17168</strain>
    </source>
</reference>
<evidence type="ECO:0000313" key="4">
    <source>
        <dbReference type="Proteomes" id="UP001055153"/>
    </source>
</evidence>
<name>A0ABQ4SR71_9HYPH</name>
<sequence length="268" mass="27402">MTNGPRRKSVKPTRGTPAAARKAAAPSTPPETEAVAKPETAALAQETAAPEETGAVLHARDTGEVAAQAADPVAPDEGQISETDRVEEPATVLTHDRAEEALPPAETPEAAPSEPLTSEPLTSEALAPEPLAHASVAAPEAVAEAVTAPAEAAVQATVAAPAEAVAPPAPEPVAALIRAAAEGAPEDVPVSALRGVAEINARLLAFMRDETEAAFSFWRALRTTSNPGEAMQLHAEEVGRIVTAAFACWSDVTRRAAQIALASRPKAA</sequence>
<keyword evidence="4" id="KW-1185">Reference proteome</keyword>
<organism evidence="3 4">
    <name type="scientific">Methylobacterium isbiliense</name>
    <dbReference type="NCBI Taxonomy" id="315478"/>
    <lineage>
        <taxon>Bacteria</taxon>
        <taxon>Pseudomonadati</taxon>
        <taxon>Pseudomonadota</taxon>
        <taxon>Alphaproteobacteria</taxon>
        <taxon>Hyphomicrobiales</taxon>
        <taxon>Methylobacteriaceae</taxon>
        <taxon>Methylobacterium</taxon>
    </lineage>
</organism>
<comment type="caution">
    <text evidence="3">The sequence shown here is derived from an EMBL/GenBank/DDBJ whole genome shotgun (WGS) entry which is preliminary data.</text>
</comment>
<feature type="compositionally biased region" description="Low complexity" evidence="1">
    <location>
        <begin position="12"/>
        <end position="35"/>
    </location>
</feature>
<evidence type="ECO:0000256" key="1">
    <source>
        <dbReference type="SAM" id="MobiDB-lite"/>
    </source>
</evidence>
<feature type="compositionally biased region" description="Basic residues" evidence="1">
    <location>
        <begin position="1"/>
        <end position="11"/>
    </location>
</feature>
<feature type="region of interest" description="Disordered" evidence="1">
    <location>
        <begin position="1"/>
        <end position="120"/>
    </location>
</feature>
<evidence type="ECO:0000259" key="2">
    <source>
        <dbReference type="Pfam" id="PF09361"/>
    </source>
</evidence>
<gene>
    <name evidence="3" type="ORF">GMJLKIPL_6122</name>
</gene>
<protein>
    <recommendedName>
        <fullName evidence="2">Phasin domain-containing protein</fullName>
    </recommendedName>
</protein>
<evidence type="ECO:0000313" key="3">
    <source>
        <dbReference type="EMBL" id="GJE04161.1"/>
    </source>
</evidence>
<proteinExistence type="predicted"/>
<dbReference type="EMBL" id="BPQQ01000104">
    <property type="protein sequence ID" value="GJE04161.1"/>
    <property type="molecule type" value="Genomic_DNA"/>
</dbReference>
<reference evidence="3" key="1">
    <citation type="journal article" date="2021" name="Front. Microbiol.">
        <title>Comprehensive Comparative Genomics and Phenotyping of Methylobacterium Species.</title>
        <authorList>
            <person name="Alessa O."/>
            <person name="Ogura Y."/>
            <person name="Fujitani Y."/>
            <person name="Takami H."/>
            <person name="Hayashi T."/>
            <person name="Sahin N."/>
            <person name="Tani A."/>
        </authorList>
    </citation>
    <scope>NUCLEOTIDE SEQUENCE</scope>
    <source>
        <strain evidence="3">DSM 17168</strain>
    </source>
</reference>
<accession>A0ABQ4SR71</accession>
<feature type="compositionally biased region" description="Low complexity" evidence="1">
    <location>
        <begin position="101"/>
        <end position="117"/>
    </location>
</feature>